<evidence type="ECO:0000259" key="3">
    <source>
        <dbReference type="Pfam" id="PF23150"/>
    </source>
</evidence>
<dbReference type="Proteomes" id="UP001205998">
    <property type="component" value="Unassembled WGS sequence"/>
</dbReference>
<evidence type="ECO:0000313" key="5">
    <source>
        <dbReference type="Proteomes" id="UP001205998"/>
    </source>
</evidence>
<dbReference type="InterPro" id="IPR038884">
    <property type="entry name" value="CFAP61"/>
</dbReference>
<protein>
    <submittedName>
        <fullName evidence="4">Cilia- and flagella-associated protein 61 isoform X2</fullName>
    </submittedName>
</protein>
<dbReference type="EMBL" id="MU578245">
    <property type="protein sequence ID" value="KAI5609423.1"/>
    <property type="molecule type" value="Genomic_DNA"/>
</dbReference>
<keyword evidence="4" id="KW-0966">Cell projection</keyword>
<comment type="caution">
    <text evidence="4">The sequence shown here is derived from an EMBL/GenBank/DDBJ whole genome shotgun (WGS) entry which is preliminary data.</text>
</comment>
<dbReference type="Pfam" id="PF16092">
    <property type="entry name" value="CFAP61_N"/>
    <property type="match status" value="2"/>
</dbReference>
<feature type="domain" description="Cilia- and flagella-associated protein 61 N-terminal" evidence="2">
    <location>
        <begin position="34"/>
        <end position="282"/>
    </location>
</feature>
<keyword evidence="5" id="KW-1185">Reference proteome</keyword>
<dbReference type="Gene3D" id="3.50.50.60">
    <property type="entry name" value="FAD/NAD(P)-binding domain"/>
    <property type="match status" value="2"/>
</dbReference>
<dbReference type="Gene3D" id="3.40.630.30">
    <property type="match status" value="1"/>
</dbReference>
<dbReference type="Pfam" id="PF23150">
    <property type="entry name" value="CFAP61_dimer"/>
    <property type="match status" value="1"/>
</dbReference>
<gene>
    <name evidence="4" type="ORF">C0J50_5918</name>
</gene>
<feature type="domain" description="CFAP61 dimerisation" evidence="3">
    <location>
        <begin position="971"/>
        <end position="1088"/>
    </location>
</feature>
<evidence type="ECO:0000259" key="2">
    <source>
        <dbReference type="Pfam" id="PF16092"/>
    </source>
</evidence>
<evidence type="ECO:0000313" key="4">
    <source>
        <dbReference type="EMBL" id="KAI5609423.1"/>
    </source>
</evidence>
<reference evidence="4" key="1">
    <citation type="submission" date="2018-07" db="EMBL/GenBank/DDBJ databases">
        <title>Comparative genomics of catfishes provides insights into carnivory and benthic adaptation.</title>
        <authorList>
            <person name="Zhang Y."/>
            <person name="Wang D."/>
            <person name="Peng Z."/>
            <person name="Zheng S."/>
            <person name="Shao F."/>
            <person name="Tao W."/>
        </authorList>
    </citation>
    <scope>NUCLEOTIDE SEQUENCE</scope>
    <source>
        <strain evidence="4">Chongqing</strain>
    </source>
</reference>
<dbReference type="PANTHER" id="PTHR21178">
    <property type="entry name" value="CILIA- AND FLAGELLA-ASSOCIATED PROTEIN 61"/>
    <property type="match status" value="1"/>
</dbReference>
<dbReference type="InterPro" id="IPR032151">
    <property type="entry name" value="CFAP61_N"/>
</dbReference>
<dbReference type="SUPFAM" id="SSF51905">
    <property type="entry name" value="FAD/NAD(P)-binding domain"/>
    <property type="match status" value="1"/>
</dbReference>
<feature type="compositionally biased region" description="Basic and acidic residues" evidence="1">
    <location>
        <begin position="310"/>
        <end position="329"/>
    </location>
</feature>
<keyword evidence="4" id="KW-0282">Flagellum</keyword>
<dbReference type="AlphaFoldDB" id="A0AAD5A427"/>
<sequence>MWRKICQLLVEDPQAAQENLTTITSSSGEKKSVTVRRTDSWDAEKITELISPATEAVFGKVNVIFLLEKANLAFTISTATNEVLAHAAFMDYPIGDLVDQASWEQLLQTHFNATQLTPLNTIFLHLFVAQLDFSISSAKEIIRTVFNAITELEYICILTPYSSSLEPALMNIFEHMPCITNEVQCGVFVCSRHNYFPRLYVRRARVEDLLDLTYVEEMTTLSDSWPETETLAKIIEAEDKMNQVAVFENEGRAIGFIIVSGTFNLPLLNTEFELGPFNGLKKAEKQSEDSNQSQQIESTDDITGPQKTNTECEVKETEPIKAHITESREGSMATEAEDNAFLIRIQIDKRFETRAVDCLPYAFQLFPKREFCILLVHTVDPDSPLFHTFNRAVPRDCRQHELYIFHREGLLKTIEVRVAVPEDKPAIQRLVPQHQALMEDLDLFFHLDPDVQALVAQVEGHIIGVLVIKNEQDIKYIRANYDIEKFVYFIHHQDEEHGRLCHFVLNPIFQHYAKHLFKEALRLAHKSCLYYRVYPSYPSDKSVSAHSLKAVLSSMVPVHPRRQVIYPLEELGINAPSTLITREQVPYALNHINRKLTMESKININARIVVVGASDTGLAFLEALVFCPHLQFNNLTLISPLGFPEHHSIKNISFLSTSHCYTERDHGQLSLRSWVNVVMGKMTAIDRRAKRVQVNGHHYIHYDQLILCTGQQYEMVCPTGVQISTWSSTSSVPEQHEFRYTSHIPSNLFTLNDQQECTQAYYWLTENFVKQKGTAVVYGDTIDVYTCVETLLQMGVSGSRIHVVHQAADGSPSCFQNLIVYQAVMKALFDQNIHVHHKCFLAQINDGQHQEPLTSVSFSTDNTPFRLECDVFFNFSKKHVDYDCFNAINNASVVFDGRLVIDSNYHTNDSNIHAAGPLTKLSRRYYADQWSHSYFNSKEVGQALAAMLLNLFDPTLGPKSKPAPNAEGIPPIYRQPKIIGGKLPGGYHYLHVAKPSGYTDRSPPVSSTRGRSIVTGSVETGNYFRLQFNEHSIVESITCLSLNPVPVSNYLCLFGKHQLLLNHLYARFDEDLIHDLYSYFRESWCMAVFHDRFTDFLKDARQLMTAELGVSSGQRKALANVKESFLKYLLFNQYHLPMYAQPKQL</sequence>
<dbReference type="InterPro" id="IPR056299">
    <property type="entry name" value="CFAP61_dimer"/>
</dbReference>
<dbReference type="PANTHER" id="PTHR21178:SF8">
    <property type="entry name" value="CILIA- AND FLAGELLA-ASSOCIATED PROTEIN 61"/>
    <property type="match status" value="1"/>
</dbReference>
<organism evidence="4 5">
    <name type="scientific">Silurus asotus</name>
    <name type="common">Amur catfish</name>
    <name type="synonym">Parasilurus asotus</name>
    <dbReference type="NCBI Taxonomy" id="30991"/>
    <lineage>
        <taxon>Eukaryota</taxon>
        <taxon>Metazoa</taxon>
        <taxon>Chordata</taxon>
        <taxon>Craniata</taxon>
        <taxon>Vertebrata</taxon>
        <taxon>Euteleostomi</taxon>
        <taxon>Actinopterygii</taxon>
        <taxon>Neopterygii</taxon>
        <taxon>Teleostei</taxon>
        <taxon>Ostariophysi</taxon>
        <taxon>Siluriformes</taxon>
        <taxon>Siluridae</taxon>
        <taxon>Silurus</taxon>
    </lineage>
</organism>
<feature type="domain" description="Cilia- and flagella-associated protein 61 N-terminal" evidence="2">
    <location>
        <begin position="359"/>
        <end position="486"/>
    </location>
</feature>
<proteinExistence type="predicted"/>
<name>A0AAD5A427_SILAS</name>
<evidence type="ECO:0000256" key="1">
    <source>
        <dbReference type="SAM" id="MobiDB-lite"/>
    </source>
</evidence>
<keyword evidence="4" id="KW-0969">Cilium</keyword>
<feature type="region of interest" description="Disordered" evidence="1">
    <location>
        <begin position="283"/>
        <end position="331"/>
    </location>
</feature>
<dbReference type="InterPro" id="IPR036188">
    <property type="entry name" value="FAD/NAD-bd_sf"/>
</dbReference>
<accession>A0AAD5A427</accession>